<organism evidence="14 15">
    <name type="scientific">Desulfallas thermosapovorans DSM 6562</name>
    <dbReference type="NCBI Taxonomy" id="1121431"/>
    <lineage>
        <taxon>Bacteria</taxon>
        <taxon>Bacillati</taxon>
        <taxon>Bacillota</taxon>
        <taxon>Clostridia</taxon>
        <taxon>Eubacteriales</taxon>
        <taxon>Desulfallaceae</taxon>
        <taxon>Desulfallas</taxon>
    </lineage>
</organism>
<evidence type="ECO:0000256" key="10">
    <source>
        <dbReference type="ARBA" id="ARBA00038367"/>
    </source>
</evidence>
<keyword evidence="3 12" id="KW-0963">Cytoplasm</keyword>
<keyword evidence="8 12" id="KW-0131">Cell cycle</keyword>
<feature type="binding site" evidence="12">
    <location>
        <begin position="22"/>
        <end position="23"/>
    </location>
    <ligand>
        <name>phosphoenolpyruvate</name>
        <dbReference type="ChEBI" id="CHEBI:58702"/>
    </ligand>
</feature>
<comment type="caution">
    <text evidence="12">Lacks conserved residue(s) required for the propagation of feature annotation.</text>
</comment>
<dbReference type="UniPathway" id="UPA00219"/>
<evidence type="ECO:0000256" key="2">
    <source>
        <dbReference type="ARBA" id="ARBA00004752"/>
    </source>
</evidence>
<evidence type="ECO:0000256" key="7">
    <source>
        <dbReference type="ARBA" id="ARBA00022984"/>
    </source>
</evidence>
<dbReference type="GO" id="GO:0051301">
    <property type="term" value="P:cell division"/>
    <property type="evidence" value="ECO:0007669"/>
    <property type="project" value="UniProtKB-KW"/>
</dbReference>
<dbReference type="NCBIfam" id="NF009470">
    <property type="entry name" value="PRK12830.1"/>
    <property type="match status" value="1"/>
</dbReference>
<dbReference type="GO" id="GO:0019277">
    <property type="term" value="P:UDP-N-acetylgalactosamine biosynthetic process"/>
    <property type="evidence" value="ECO:0007669"/>
    <property type="project" value="InterPro"/>
</dbReference>
<dbReference type="GO" id="GO:0071555">
    <property type="term" value="P:cell wall organization"/>
    <property type="evidence" value="ECO:0007669"/>
    <property type="project" value="UniProtKB-KW"/>
</dbReference>
<dbReference type="Pfam" id="PF00275">
    <property type="entry name" value="EPSP_synthase"/>
    <property type="match status" value="1"/>
</dbReference>
<evidence type="ECO:0000256" key="5">
    <source>
        <dbReference type="ARBA" id="ARBA00022679"/>
    </source>
</evidence>
<evidence type="ECO:0000256" key="11">
    <source>
        <dbReference type="ARBA" id="ARBA00047527"/>
    </source>
</evidence>
<dbReference type="CDD" id="cd01555">
    <property type="entry name" value="UdpNAET"/>
    <property type="match status" value="1"/>
</dbReference>
<comment type="similarity">
    <text evidence="10 12">Belongs to the EPSP synthase family. MurA subfamily.</text>
</comment>
<feature type="modified residue" description="2-(S-cysteinyl)pyruvic acid O-phosphothioketal" evidence="12">
    <location>
        <position position="116"/>
    </location>
</feature>
<dbReference type="PANTHER" id="PTHR43783:SF1">
    <property type="entry name" value="UDP-N-ACETYLGLUCOSAMINE 1-CARBOXYVINYLTRANSFERASE"/>
    <property type="match status" value="1"/>
</dbReference>
<feature type="domain" description="Enolpyruvate transferase" evidence="13">
    <location>
        <begin position="7"/>
        <end position="407"/>
    </location>
</feature>
<dbReference type="Gene3D" id="3.65.10.10">
    <property type="entry name" value="Enolpyruvate transferase domain"/>
    <property type="match status" value="2"/>
</dbReference>
<dbReference type="PANTHER" id="PTHR43783">
    <property type="entry name" value="UDP-N-ACETYLGLUCOSAMINE 1-CARBOXYVINYLTRANSFERASE"/>
    <property type="match status" value="1"/>
</dbReference>
<dbReference type="EC" id="2.5.1.7" evidence="12"/>
<evidence type="ECO:0000313" key="15">
    <source>
        <dbReference type="Proteomes" id="UP000323166"/>
    </source>
</evidence>
<comment type="caution">
    <text evidence="14">The sequence shown here is derived from an EMBL/GenBank/DDBJ whole genome shotgun (WGS) entry which is preliminary data.</text>
</comment>
<keyword evidence="4 12" id="KW-0132">Cell division</keyword>
<comment type="catalytic activity">
    <reaction evidence="11 12">
        <text>phosphoenolpyruvate + UDP-N-acetyl-alpha-D-glucosamine = UDP-N-acetyl-3-O-(1-carboxyvinyl)-alpha-D-glucosamine + phosphate</text>
        <dbReference type="Rhea" id="RHEA:18681"/>
        <dbReference type="ChEBI" id="CHEBI:43474"/>
        <dbReference type="ChEBI" id="CHEBI:57705"/>
        <dbReference type="ChEBI" id="CHEBI:58702"/>
        <dbReference type="ChEBI" id="CHEBI:68483"/>
        <dbReference type="EC" id="2.5.1.7"/>
    </reaction>
</comment>
<feature type="binding site" evidence="12">
    <location>
        <position position="306"/>
    </location>
    <ligand>
        <name>UDP-N-acetyl-alpha-D-glucosamine</name>
        <dbReference type="ChEBI" id="CHEBI:57705"/>
    </ligand>
</feature>
<dbReference type="EMBL" id="VNHM01000004">
    <property type="protein sequence ID" value="TYO96569.1"/>
    <property type="molecule type" value="Genomic_DNA"/>
</dbReference>
<dbReference type="GO" id="GO:0008760">
    <property type="term" value="F:UDP-N-acetylglucosamine 1-carboxyvinyltransferase activity"/>
    <property type="evidence" value="ECO:0007669"/>
    <property type="project" value="UniProtKB-UniRule"/>
</dbReference>
<dbReference type="NCBIfam" id="NF006873">
    <property type="entry name" value="PRK09369.1"/>
    <property type="match status" value="1"/>
</dbReference>
<dbReference type="GO" id="GO:0008360">
    <property type="term" value="P:regulation of cell shape"/>
    <property type="evidence" value="ECO:0007669"/>
    <property type="project" value="UniProtKB-KW"/>
</dbReference>
<name>A0A5S4ZUJ8_9FIRM</name>
<reference evidence="14 15" key="1">
    <citation type="submission" date="2019-07" db="EMBL/GenBank/DDBJ databases">
        <title>Genomic Encyclopedia of Type Strains, Phase I: the one thousand microbial genomes (KMG-I) project.</title>
        <authorList>
            <person name="Kyrpides N."/>
        </authorList>
    </citation>
    <scope>NUCLEOTIDE SEQUENCE [LARGE SCALE GENOMIC DNA]</scope>
    <source>
        <strain evidence="14 15">DSM 6562</strain>
    </source>
</reference>
<evidence type="ECO:0000259" key="13">
    <source>
        <dbReference type="Pfam" id="PF00275"/>
    </source>
</evidence>
<feature type="binding site" evidence="12">
    <location>
        <position position="328"/>
    </location>
    <ligand>
        <name>UDP-N-acetyl-alpha-D-glucosamine</name>
        <dbReference type="ChEBI" id="CHEBI:57705"/>
    </ligand>
</feature>
<dbReference type="RefSeq" id="WP_166511071.1">
    <property type="nucleotide sequence ID" value="NZ_VNHM01000004.1"/>
</dbReference>
<sequence length="416" mass="44477">MEKLFIRGGRPLHGKVRVSGSKNAVLPIIAACLLPTSPCTLEDIPGLADVHTICLVLQHLGARVERKGTTLVIHPPEKPSTEAPYEFVRQMRASFLVMGPLLARAGLAAISLPGGCAIGSRPVDLHLKGLQMLGARIEHGYGSIRARAEKGGLRGNRIYLDFPSVGATENIIMAAVLARGQTLIENAAEEPEVVDLANFLCAMGAKIKGAGTKVIKITGVKELHGVTHTVIPDRIEAGTYLVAGAITGGNVLVENVIANHVKPVLAKLLEMGVTVYEENDGLRVIGQQEYTAVDVKTMPYPGFPTDMQPQMMALLTRARGTAIITETVFENRFMHVSELRRMGARIKTVGRNAVIQGPVHLSGAPVKATDLRAGAALVLAGLCAEGVTEVSNVHHIQRGYEHLMDKLRNLGAAIWA</sequence>
<dbReference type="InterPro" id="IPR013792">
    <property type="entry name" value="RNA3'P_cycl/enolpyr_Trfase_a/b"/>
</dbReference>
<comment type="subcellular location">
    <subcellularLocation>
        <location evidence="1 12">Cytoplasm</location>
    </subcellularLocation>
</comment>
<evidence type="ECO:0000256" key="6">
    <source>
        <dbReference type="ARBA" id="ARBA00022960"/>
    </source>
</evidence>
<dbReference type="AlphaFoldDB" id="A0A5S4ZUJ8"/>
<dbReference type="InterPro" id="IPR005750">
    <property type="entry name" value="UDP_GlcNAc_COvinyl_MurA"/>
</dbReference>
<dbReference type="GO" id="GO:0005737">
    <property type="term" value="C:cytoplasm"/>
    <property type="evidence" value="ECO:0007669"/>
    <property type="project" value="UniProtKB-SubCell"/>
</dbReference>
<keyword evidence="15" id="KW-1185">Reference proteome</keyword>
<feature type="active site" description="Proton donor" evidence="12">
    <location>
        <position position="116"/>
    </location>
</feature>
<dbReference type="InterPro" id="IPR036968">
    <property type="entry name" value="Enolpyruvate_Tfrase_sf"/>
</dbReference>
<evidence type="ECO:0000256" key="4">
    <source>
        <dbReference type="ARBA" id="ARBA00022618"/>
    </source>
</evidence>
<proteinExistence type="inferred from homology"/>
<keyword evidence="5 12" id="KW-0808">Transferase</keyword>
<evidence type="ECO:0000256" key="8">
    <source>
        <dbReference type="ARBA" id="ARBA00023306"/>
    </source>
</evidence>
<dbReference type="Proteomes" id="UP000323166">
    <property type="component" value="Unassembled WGS sequence"/>
</dbReference>
<feature type="binding site" evidence="12">
    <location>
        <position position="92"/>
    </location>
    <ligand>
        <name>UDP-N-acetyl-alpha-D-glucosamine</name>
        <dbReference type="ChEBI" id="CHEBI:57705"/>
    </ligand>
</feature>
<evidence type="ECO:0000256" key="1">
    <source>
        <dbReference type="ARBA" id="ARBA00004496"/>
    </source>
</evidence>
<comment type="function">
    <text evidence="12">Cell wall formation. Adds enolpyruvyl to UDP-N-acetylglucosamine.</text>
</comment>
<dbReference type="SUPFAM" id="SSF55205">
    <property type="entry name" value="EPT/RTPC-like"/>
    <property type="match status" value="1"/>
</dbReference>
<feature type="binding site" evidence="12">
    <location>
        <begin position="121"/>
        <end position="125"/>
    </location>
    <ligand>
        <name>UDP-N-acetyl-alpha-D-glucosamine</name>
        <dbReference type="ChEBI" id="CHEBI:57705"/>
    </ligand>
</feature>
<keyword evidence="12" id="KW-0670">Pyruvate</keyword>
<comment type="pathway">
    <text evidence="2 12">Cell wall biogenesis; peptidoglycan biosynthesis.</text>
</comment>
<keyword evidence="9 12" id="KW-0961">Cell wall biogenesis/degradation</keyword>
<dbReference type="InterPro" id="IPR050068">
    <property type="entry name" value="MurA_subfamily"/>
</dbReference>
<keyword evidence="6 12" id="KW-0133">Cell shape</keyword>
<keyword evidence="7 12" id="KW-0573">Peptidoglycan synthesis</keyword>
<evidence type="ECO:0000256" key="12">
    <source>
        <dbReference type="HAMAP-Rule" id="MF_00111"/>
    </source>
</evidence>
<accession>A0A5S4ZUJ8</accession>
<evidence type="ECO:0000256" key="9">
    <source>
        <dbReference type="ARBA" id="ARBA00023316"/>
    </source>
</evidence>
<dbReference type="FunFam" id="3.65.10.10:FF:000001">
    <property type="entry name" value="UDP-N-acetylglucosamine 1-carboxyvinyltransferase"/>
    <property type="match status" value="1"/>
</dbReference>
<evidence type="ECO:0000313" key="14">
    <source>
        <dbReference type="EMBL" id="TYO96569.1"/>
    </source>
</evidence>
<evidence type="ECO:0000256" key="3">
    <source>
        <dbReference type="ARBA" id="ARBA00022490"/>
    </source>
</evidence>
<dbReference type="NCBIfam" id="TIGR01072">
    <property type="entry name" value="murA"/>
    <property type="match status" value="1"/>
</dbReference>
<gene>
    <name evidence="12" type="primary">murA</name>
    <name evidence="14" type="ORF">LX24_01038</name>
</gene>
<dbReference type="InterPro" id="IPR001986">
    <property type="entry name" value="Enolpyruvate_Tfrase_dom"/>
</dbReference>
<protein>
    <recommendedName>
        <fullName evidence="12">UDP-N-acetylglucosamine 1-carboxyvinyltransferase</fullName>
        <ecNumber evidence="12">2.5.1.7</ecNumber>
    </recommendedName>
    <alternativeName>
        <fullName evidence="12">Enoylpyruvate transferase</fullName>
    </alternativeName>
    <alternativeName>
        <fullName evidence="12">UDP-N-acetylglucosamine enolpyruvyl transferase</fullName>
        <shortName evidence="12">EPT</shortName>
    </alternativeName>
</protein>
<dbReference type="HAMAP" id="MF_00111">
    <property type="entry name" value="MurA"/>
    <property type="match status" value="1"/>
</dbReference>
<dbReference type="GO" id="GO:0009252">
    <property type="term" value="P:peptidoglycan biosynthetic process"/>
    <property type="evidence" value="ECO:0007669"/>
    <property type="project" value="UniProtKB-UniRule"/>
</dbReference>